<proteinExistence type="predicted"/>
<protein>
    <submittedName>
        <fullName evidence="2">3-oxoadipate enol-lactonase</fullName>
    </submittedName>
</protein>
<keyword evidence="3" id="KW-1185">Reference proteome</keyword>
<dbReference type="GO" id="GO:0004806">
    <property type="term" value="F:triacylglycerol lipase activity"/>
    <property type="evidence" value="ECO:0007669"/>
    <property type="project" value="TreeGrafter"/>
</dbReference>
<dbReference type="Gene3D" id="3.40.50.1820">
    <property type="entry name" value="alpha/beta hydrolase"/>
    <property type="match status" value="1"/>
</dbReference>
<accession>A0A344L8N8</accession>
<dbReference type="AlphaFoldDB" id="A0A344L8N8"/>
<name>A0A344L8N8_9PSEU</name>
<dbReference type="InterPro" id="IPR050471">
    <property type="entry name" value="AB_hydrolase"/>
</dbReference>
<evidence type="ECO:0000313" key="2">
    <source>
        <dbReference type="EMBL" id="AXB44412.1"/>
    </source>
</evidence>
<dbReference type="OrthoDB" id="3396704at2"/>
<dbReference type="InterPro" id="IPR000073">
    <property type="entry name" value="AB_hydrolase_1"/>
</dbReference>
<organism evidence="2 3">
    <name type="scientific">Amycolatopsis albispora</name>
    <dbReference type="NCBI Taxonomy" id="1804986"/>
    <lineage>
        <taxon>Bacteria</taxon>
        <taxon>Bacillati</taxon>
        <taxon>Actinomycetota</taxon>
        <taxon>Actinomycetes</taxon>
        <taxon>Pseudonocardiales</taxon>
        <taxon>Pseudonocardiaceae</taxon>
        <taxon>Amycolatopsis</taxon>
    </lineage>
</organism>
<dbReference type="NCBIfam" id="TIGR02427">
    <property type="entry name" value="protocat_pcaD"/>
    <property type="match status" value="1"/>
</dbReference>
<reference evidence="2 3" key="1">
    <citation type="submission" date="2016-04" db="EMBL/GenBank/DDBJ databases">
        <title>Complete genome sequence and analysis of deep-sea sediment isolate, Amycolatopsis sp. WP1.</title>
        <authorList>
            <person name="Wang H."/>
            <person name="Chen S."/>
            <person name="Wu Q."/>
        </authorList>
    </citation>
    <scope>NUCLEOTIDE SEQUENCE [LARGE SCALE GENOMIC DNA]</scope>
    <source>
        <strain evidence="2 3">WP1</strain>
    </source>
</reference>
<dbReference type="GO" id="GO:0046503">
    <property type="term" value="P:glycerolipid catabolic process"/>
    <property type="evidence" value="ECO:0007669"/>
    <property type="project" value="TreeGrafter"/>
</dbReference>
<dbReference type="InterPro" id="IPR029058">
    <property type="entry name" value="AB_hydrolase_fold"/>
</dbReference>
<sequence>MTVEVHHVIDGPATGEAVVLSGSLGSTLAMWEPQVRPLTEAGYRVIRYDHRGHGGSPAPEGPYRIADLGGDVLALLDRLEVEKAHFAGLSLGGMVGMWLGAHASDRLLSLVLCCTSAKLGPPEMWADRIRAVRAGGTESLASSVVDRWVTPAFPAERRAELERMVASTSDEGYAGCCAAIEVMDLTGELAAITVPTLVISTSEDPATLPPHGRAIADAVPDARFAEVQGAAHLGNVERPGEFSELILARLAAR</sequence>
<dbReference type="Pfam" id="PF00561">
    <property type="entry name" value="Abhydrolase_1"/>
    <property type="match status" value="1"/>
</dbReference>
<dbReference type="GO" id="GO:0047570">
    <property type="term" value="F:3-oxoadipate enol-lactonase activity"/>
    <property type="evidence" value="ECO:0007669"/>
    <property type="project" value="InterPro"/>
</dbReference>
<dbReference type="RefSeq" id="WP_113693653.1">
    <property type="nucleotide sequence ID" value="NZ_CP015163.1"/>
</dbReference>
<evidence type="ECO:0000259" key="1">
    <source>
        <dbReference type="Pfam" id="PF00561"/>
    </source>
</evidence>
<dbReference type="KEGG" id="aab:A4R43_19365"/>
<dbReference type="InterPro" id="IPR026968">
    <property type="entry name" value="PcaD/CatD"/>
</dbReference>
<dbReference type="SUPFAM" id="SSF53474">
    <property type="entry name" value="alpha/beta-Hydrolases"/>
    <property type="match status" value="1"/>
</dbReference>
<evidence type="ECO:0000313" key="3">
    <source>
        <dbReference type="Proteomes" id="UP000250434"/>
    </source>
</evidence>
<dbReference type="EMBL" id="CP015163">
    <property type="protein sequence ID" value="AXB44412.1"/>
    <property type="molecule type" value="Genomic_DNA"/>
</dbReference>
<feature type="domain" description="AB hydrolase-1" evidence="1">
    <location>
        <begin position="18"/>
        <end position="239"/>
    </location>
</feature>
<dbReference type="Proteomes" id="UP000250434">
    <property type="component" value="Chromosome"/>
</dbReference>
<dbReference type="PANTHER" id="PTHR43433">
    <property type="entry name" value="HYDROLASE, ALPHA/BETA FOLD FAMILY PROTEIN"/>
    <property type="match status" value="1"/>
</dbReference>
<dbReference type="PANTHER" id="PTHR43433:SF5">
    <property type="entry name" value="AB HYDROLASE-1 DOMAIN-CONTAINING PROTEIN"/>
    <property type="match status" value="1"/>
</dbReference>
<gene>
    <name evidence="2" type="ORF">A4R43_19365</name>
</gene>
<dbReference type="GO" id="GO:0042952">
    <property type="term" value="P:beta-ketoadipate pathway"/>
    <property type="evidence" value="ECO:0007669"/>
    <property type="project" value="InterPro"/>
</dbReference>